<protein>
    <submittedName>
        <fullName evidence="8">SURP and G-patch domain-containing protein 2-like</fullName>
    </submittedName>
</protein>
<keyword evidence="4" id="KW-0539">Nucleus</keyword>
<comment type="subcellular location">
    <subcellularLocation>
        <location evidence="1">Nucleus</location>
    </subcellularLocation>
</comment>
<dbReference type="OrthoDB" id="4822at2759"/>
<dbReference type="GO" id="GO:0005654">
    <property type="term" value="C:nucleoplasm"/>
    <property type="evidence" value="ECO:0007669"/>
    <property type="project" value="TreeGrafter"/>
</dbReference>
<dbReference type="GO" id="GO:0003723">
    <property type="term" value="F:RNA binding"/>
    <property type="evidence" value="ECO:0007669"/>
    <property type="project" value="TreeGrafter"/>
</dbReference>
<sequence length="112" mass="12456">MSRCNPGQTLAPGALPHLTCHTLLSPQKPQDFDFAQQKLTDKNLGFQMLQKMGWKEGHGLGSCGKGIREPVSVGTASEGEGLGADGQQHKEDTFDVFRQRMMQMYRHKRANK</sequence>
<dbReference type="Proteomes" id="UP000248484">
    <property type="component" value="Unplaced"/>
</dbReference>
<evidence type="ECO:0000256" key="1">
    <source>
        <dbReference type="ARBA" id="ARBA00004123"/>
    </source>
</evidence>
<keyword evidence="7" id="KW-1185">Reference proteome</keyword>
<evidence type="ECO:0000259" key="6">
    <source>
        <dbReference type="PROSITE" id="PS50174"/>
    </source>
</evidence>
<dbReference type="PANTHER" id="PTHR23340">
    <property type="entry name" value="ARGININE/SERINE RICH SPLICING FACTOR SF4/14"/>
    <property type="match status" value="1"/>
</dbReference>
<evidence type="ECO:0000256" key="5">
    <source>
        <dbReference type="SAM" id="MobiDB-lite"/>
    </source>
</evidence>
<dbReference type="KEGG" id="pcad:114485319"/>
<evidence type="ECO:0000313" key="8">
    <source>
        <dbReference type="RefSeq" id="XP_054939389.1"/>
    </source>
</evidence>
<keyword evidence="2" id="KW-0507">mRNA processing</keyword>
<dbReference type="GO" id="GO:0006397">
    <property type="term" value="P:mRNA processing"/>
    <property type="evidence" value="ECO:0007669"/>
    <property type="project" value="UniProtKB-KW"/>
</dbReference>
<feature type="domain" description="G-patch" evidence="6">
    <location>
        <begin position="41"/>
        <end position="87"/>
    </location>
</feature>
<feature type="region of interest" description="Disordered" evidence="5">
    <location>
        <begin position="71"/>
        <end position="91"/>
    </location>
</feature>
<evidence type="ECO:0000313" key="7">
    <source>
        <dbReference type="Proteomes" id="UP000248484"/>
    </source>
</evidence>
<dbReference type="PANTHER" id="PTHR23340:SF2">
    <property type="entry name" value="SURP AND G-PATCH DOMAIN-CONTAINING PROTEIN 2"/>
    <property type="match status" value="1"/>
</dbReference>
<dbReference type="PROSITE" id="PS50174">
    <property type="entry name" value="G_PATCH"/>
    <property type="match status" value="1"/>
</dbReference>
<reference evidence="8" key="1">
    <citation type="submission" date="2025-08" db="UniProtKB">
        <authorList>
            <consortium name="RefSeq"/>
        </authorList>
    </citation>
    <scope>IDENTIFICATION</scope>
    <source>
        <tissue evidence="8">Muscle</tissue>
    </source>
</reference>
<dbReference type="GO" id="GO:0008380">
    <property type="term" value="P:RNA splicing"/>
    <property type="evidence" value="ECO:0007669"/>
    <property type="project" value="UniProtKB-KW"/>
</dbReference>
<name>A0A9W2WJN9_PHYMC</name>
<organism evidence="7 8">
    <name type="scientific">Physeter macrocephalus</name>
    <name type="common">Sperm whale</name>
    <name type="synonym">Physeter catodon</name>
    <dbReference type="NCBI Taxonomy" id="9755"/>
    <lineage>
        <taxon>Eukaryota</taxon>
        <taxon>Metazoa</taxon>
        <taxon>Chordata</taxon>
        <taxon>Craniata</taxon>
        <taxon>Vertebrata</taxon>
        <taxon>Euteleostomi</taxon>
        <taxon>Mammalia</taxon>
        <taxon>Eutheria</taxon>
        <taxon>Laurasiatheria</taxon>
        <taxon>Artiodactyla</taxon>
        <taxon>Whippomorpha</taxon>
        <taxon>Cetacea</taxon>
        <taxon>Odontoceti</taxon>
        <taxon>Physeteridae</taxon>
        <taxon>Physeter</taxon>
    </lineage>
</organism>
<accession>A0A9W2WJN9</accession>
<dbReference type="GeneID" id="114485319"/>
<dbReference type="InterPro" id="IPR040169">
    <property type="entry name" value="SUGP1/2"/>
</dbReference>
<dbReference type="RefSeq" id="XP_054939389.1">
    <property type="nucleotide sequence ID" value="XM_055083414.1"/>
</dbReference>
<evidence type="ECO:0000256" key="3">
    <source>
        <dbReference type="ARBA" id="ARBA00023187"/>
    </source>
</evidence>
<dbReference type="SMART" id="SM00443">
    <property type="entry name" value="G_patch"/>
    <property type="match status" value="1"/>
</dbReference>
<evidence type="ECO:0000256" key="2">
    <source>
        <dbReference type="ARBA" id="ARBA00022664"/>
    </source>
</evidence>
<proteinExistence type="predicted"/>
<dbReference type="AlphaFoldDB" id="A0A9W2WJN9"/>
<keyword evidence="3" id="KW-0508">mRNA splicing</keyword>
<dbReference type="Pfam" id="PF01585">
    <property type="entry name" value="G-patch"/>
    <property type="match status" value="1"/>
</dbReference>
<gene>
    <name evidence="8" type="primary">LOC114485319</name>
</gene>
<evidence type="ECO:0000256" key="4">
    <source>
        <dbReference type="ARBA" id="ARBA00023242"/>
    </source>
</evidence>
<dbReference type="InterPro" id="IPR000467">
    <property type="entry name" value="G_patch_dom"/>
</dbReference>